<evidence type="ECO:0000256" key="1">
    <source>
        <dbReference type="ARBA" id="ARBA00004123"/>
    </source>
</evidence>
<dbReference type="InterPro" id="IPR003340">
    <property type="entry name" value="B3_DNA-bd"/>
</dbReference>
<accession>A0AAN9ID00</accession>
<dbReference type="InterPro" id="IPR050655">
    <property type="entry name" value="Plant_B3_domain"/>
</dbReference>
<protein>
    <recommendedName>
        <fullName evidence="7">TF-B3 domain-containing protein</fullName>
    </recommendedName>
</protein>
<feature type="region of interest" description="Disordered" evidence="6">
    <location>
        <begin position="116"/>
        <end position="143"/>
    </location>
</feature>
<evidence type="ECO:0000259" key="7">
    <source>
        <dbReference type="PROSITE" id="PS50863"/>
    </source>
</evidence>
<dbReference type="AlphaFoldDB" id="A0AAN9ID00"/>
<evidence type="ECO:0000256" key="3">
    <source>
        <dbReference type="ARBA" id="ARBA00023125"/>
    </source>
</evidence>
<gene>
    <name evidence="8" type="ORF">RIF29_14727</name>
</gene>
<dbReference type="PANTHER" id="PTHR31920">
    <property type="entry name" value="B3 DOMAIN-CONTAINING"/>
    <property type="match status" value="1"/>
</dbReference>
<keyword evidence="9" id="KW-1185">Reference proteome</keyword>
<evidence type="ECO:0000256" key="2">
    <source>
        <dbReference type="ARBA" id="ARBA00023015"/>
    </source>
</evidence>
<dbReference type="SMART" id="SM01019">
    <property type="entry name" value="B3"/>
    <property type="match status" value="2"/>
</dbReference>
<sequence>MIIPSSFERKYKITLPNPLILRIPTGAEWKVSWIKRDYEIWFEHDWKRFALDCSLKDPHFLVFKYEGGSCFEVRIFDKNYYDIDYSSIRCTNNGATTTHHHDESVDIIDINDDSAETLENDDSGARRGRRSMVKANSRSKAQASLKQESAMEKAINYQNENKNPSFICSMNLTYVTKSGLEIPSHFRKEYLAGYRVNATIGVPDEDRSWPITINFQHSSNQSVMTGGWKPFCKEYKLKVCDVCEFERTGCKPLSFKVIIFRARDEPEELQDGF</sequence>
<evidence type="ECO:0000313" key="8">
    <source>
        <dbReference type="EMBL" id="KAK7273669.1"/>
    </source>
</evidence>
<dbReference type="InterPro" id="IPR015300">
    <property type="entry name" value="DNA-bd_pseudobarrel_sf"/>
</dbReference>
<evidence type="ECO:0000256" key="6">
    <source>
        <dbReference type="SAM" id="MobiDB-lite"/>
    </source>
</evidence>
<dbReference type="PANTHER" id="PTHR31920:SF108">
    <property type="entry name" value="B3 DOMAIN-CONTAINING TRANSCRIPTION FACTOR VRN1-LIKE"/>
    <property type="match status" value="1"/>
</dbReference>
<dbReference type="CDD" id="cd10017">
    <property type="entry name" value="B3_DNA"/>
    <property type="match status" value="2"/>
</dbReference>
<dbReference type="Pfam" id="PF02362">
    <property type="entry name" value="B3"/>
    <property type="match status" value="2"/>
</dbReference>
<organism evidence="8 9">
    <name type="scientific">Crotalaria pallida</name>
    <name type="common">Smooth rattlebox</name>
    <name type="synonym">Crotalaria striata</name>
    <dbReference type="NCBI Taxonomy" id="3830"/>
    <lineage>
        <taxon>Eukaryota</taxon>
        <taxon>Viridiplantae</taxon>
        <taxon>Streptophyta</taxon>
        <taxon>Embryophyta</taxon>
        <taxon>Tracheophyta</taxon>
        <taxon>Spermatophyta</taxon>
        <taxon>Magnoliopsida</taxon>
        <taxon>eudicotyledons</taxon>
        <taxon>Gunneridae</taxon>
        <taxon>Pentapetalae</taxon>
        <taxon>rosids</taxon>
        <taxon>fabids</taxon>
        <taxon>Fabales</taxon>
        <taxon>Fabaceae</taxon>
        <taxon>Papilionoideae</taxon>
        <taxon>50 kb inversion clade</taxon>
        <taxon>genistoids sensu lato</taxon>
        <taxon>core genistoids</taxon>
        <taxon>Crotalarieae</taxon>
        <taxon>Crotalaria</taxon>
    </lineage>
</organism>
<evidence type="ECO:0000256" key="4">
    <source>
        <dbReference type="ARBA" id="ARBA00023163"/>
    </source>
</evidence>
<dbReference type="GO" id="GO:0003677">
    <property type="term" value="F:DNA binding"/>
    <property type="evidence" value="ECO:0007669"/>
    <property type="project" value="UniProtKB-KW"/>
</dbReference>
<feature type="domain" description="TF-B3" evidence="7">
    <location>
        <begin position="165"/>
        <end position="263"/>
    </location>
</feature>
<feature type="compositionally biased region" description="Polar residues" evidence="6">
    <location>
        <begin position="134"/>
        <end position="143"/>
    </location>
</feature>
<comment type="caution">
    <text evidence="8">The sequence shown here is derived from an EMBL/GenBank/DDBJ whole genome shotgun (WGS) entry which is preliminary data.</text>
</comment>
<dbReference type="GO" id="GO:0005634">
    <property type="term" value="C:nucleus"/>
    <property type="evidence" value="ECO:0007669"/>
    <property type="project" value="UniProtKB-SubCell"/>
</dbReference>
<keyword evidence="5" id="KW-0539">Nucleus</keyword>
<dbReference type="Proteomes" id="UP001372338">
    <property type="component" value="Unassembled WGS sequence"/>
</dbReference>
<evidence type="ECO:0000256" key="5">
    <source>
        <dbReference type="ARBA" id="ARBA00023242"/>
    </source>
</evidence>
<evidence type="ECO:0000313" key="9">
    <source>
        <dbReference type="Proteomes" id="UP001372338"/>
    </source>
</evidence>
<dbReference type="PROSITE" id="PS50863">
    <property type="entry name" value="B3"/>
    <property type="match status" value="2"/>
</dbReference>
<feature type="domain" description="TF-B3" evidence="7">
    <location>
        <begin position="1"/>
        <end position="79"/>
    </location>
</feature>
<dbReference type="Gene3D" id="2.40.330.10">
    <property type="entry name" value="DNA-binding pseudobarrel domain"/>
    <property type="match status" value="2"/>
</dbReference>
<proteinExistence type="predicted"/>
<keyword evidence="2" id="KW-0805">Transcription regulation</keyword>
<keyword evidence="3" id="KW-0238">DNA-binding</keyword>
<name>A0AAN9ID00_CROPI</name>
<reference evidence="8 9" key="1">
    <citation type="submission" date="2024-01" db="EMBL/GenBank/DDBJ databases">
        <title>The genomes of 5 underutilized Papilionoideae crops provide insights into root nodulation and disease resistanc.</title>
        <authorList>
            <person name="Yuan L."/>
        </authorList>
    </citation>
    <scope>NUCLEOTIDE SEQUENCE [LARGE SCALE GENOMIC DNA]</scope>
    <source>
        <strain evidence="8">ZHUSHIDOU_FW_LH</strain>
        <tissue evidence="8">Leaf</tissue>
    </source>
</reference>
<keyword evidence="4" id="KW-0804">Transcription</keyword>
<dbReference type="EMBL" id="JAYWIO010000003">
    <property type="protein sequence ID" value="KAK7273669.1"/>
    <property type="molecule type" value="Genomic_DNA"/>
</dbReference>
<dbReference type="SUPFAM" id="SSF101936">
    <property type="entry name" value="DNA-binding pseudobarrel domain"/>
    <property type="match status" value="2"/>
</dbReference>
<comment type="subcellular location">
    <subcellularLocation>
        <location evidence="1">Nucleus</location>
    </subcellularLocation>
</comment>